<dbReference type="VEuPathDB" id="FungiDB:JI435_024270"/>
<feature type="region of interest" description="Disordered" evidence="1">
    <location>
        <begin position="20"/>
        <end position="61"/>
    </location>
</feature>
<organism evidence="2 3">
    <name type="scientific">Phaeosphaeria nodorum (strain SN15 / ATCC MYA-4574 / FGSC 10173)</name>
    <name type="common">Glume blotch fungus</name>
    <name type="synonym">Parastagonospora nodorum</name>
    <dbReference type="NCBI Taxonomy" id="321614"/>
    <lineage>
        <taxon>Eukaryota</taxon>
        <taxon>Fungi</taxon>
        <taxon>Dikarya</taxon>
        <taxon>Ascomycota</taxon>
        <taxon>Pezizomycotina</taxon>
        <taxon>Dothideomycetes</taxon>
        <taxon>Pleosporomycetidae</taxon>
        <taxon>Pleosporales</taxon>
        <taxon>Pleosporineae</taxon>
        <taxon>Phaeosphaeriaceae</taxon>
        <taxon>Parastagonospora</taxon>
    </lineage>
</organism>
<gene>
    <name evidence="2" type="ORF">JI435_024270</name>
</gene>
<dbReference type="Proteomes" id="UP000663193">
    <property type="component" value="Chromosome 2"/>
</dbReference>
<sequence length="207" mass="23283">MVGAISRWVPVQRRRLHRGEDPRTTALWPSQTRSRASTQLRRDASRLARSAAPSSTRATPRASHRWARSFFGAFFGDLALRTSTSPAQSQNLTIHILRLCSRKRLESRAACHHSPTRLLARLCAKTCPHSSALQPRREMGCAPSSSFQFPVREQVHMVSKITDTRHRTSSSVPGRHLSRNSTQTDIIGKFHKPATRCTCNMRFQGSS</sequence>
<proteinExistence type="predicted"/>
<name>A0A7U2HY37_PHANO</name>
<accession>A0A7U2HY37</accession>
<dbReference type="EMBL" id="CP069024">
    <property type="protein sequence ID" value="QRC92292.1"/>
    <property type="molecule type" value="Genomic_DNA"/>
</dbReference>
<protein>
    <submittedName>
        <fullName evidence="2">Uncharacterized protein</fullName>
    </submittedName>
</protein>
<reference evidence="3" key="1">
    <citation type="journal article" date="2021" name="BMC Genomics">
        <title>Chromosome-level genome assembly and manually-curated proteome of model necrotroph Parastagonospora nodorum Sn15 reveals a genome-wide trove of candidate effector homologs, and redundancy of virulence-related functions within an accessory chromosome.</title>
        <authorList>
            <person name="Bertazzoni S."/>
            <person name="Jones D.A.B."/>
            <person name="Phan H.T."/>
            <person name="Tan K.-C."/>
            <person name="Hane J.K."/>
        </authorList>
    </citation>
    <scope>NUCLEOTIDE SEQUENCE [LARGE SCALE GENOMIC DNA]</scope>
    <source>
        <strain evidence="3">SN15 / ATCC MYA-4574 / FGSC 10173)</strain>
    </source>
</reference>
<evidence type="ECO:0000313" key="3">
    <source>
        <dbReference type="Proteomes" id="UP000663193"/>
    </source>
</evidence>
<feature type="region of interest" description="Disordered" evidence="1">
    <location>
        <begin position="162"/>
        <end position="183"/>
    </location>
</feature>
<feature type="compositionally biased region" description="Polar residues" evidence="1">
    <location>
        <begin position="27"/>
        <end position="39"/>
    </location>
</feature>
<keyword evidence="3" id="KW-1185">Reference proteome</keyword>
<dbReference type="AlphaFoldDB" id="A0A7U2HY37"/>
<evidence type="ECO:0000313" key="2">
    <source>
        <dbReference type="EMBL" id="QRC92292.1"/>
    </source>
</evidence>
<feature type="compositionally biased region" description="Low complexity" evidence="1">
    <location>
        <begin position="47"/>
        <end position="61"/>
    </location>
</feature>
<evidence type="ECO:0000256" key="1">
    <source>
        <dbReference type="SAM" id="MobiDB-lite"/>
    </source>
</evidence>